<dbReference type="Gene3D" id="3.30.1150.10">
    <property type="match status" value="1"/>
</dbReference>
<feature type="region of interest" description="Disordered" evidence="5">
    <location>
        <begin position="46"/>
        <end position="89"/>
    </location>
</feature>
<sequence length="260" mass="27109">MRRRKKEKPLLPKMIGVAVVIVAALLPLLAKLGAFKPNHGHRYDNVTLVKLPPVPKKPEPKKAPPKKKVAAKPHPAGHTASHAAPSHVARDTRNLPKVVASAAPAGTGGDSGVTNDGTGQVGQVPQPTAAPAAPVTPAPAPPVEPTPAPTPPPAPAPAPTPPPAPAPPPAPKIEPATVVSKTEPTIPDDLLDTDINTQFRAIFTIHADGSATVKTLESTGNDRLDALALEAARRWKFQPARKDGTPTESYLRLTVEFQVS</sequence>
<dbReference type="RefSeq" id="WP_119319851.1">
    <property type="nucleotide sequence ID" value="NZ_AP025739.1"/>
</dbReference>
<name>A0A402CR83_9BACT</name>
<evidence type="ECO:0000256" key="1">
    <source>
        <dbReference type="ARBA" id="ARBA00004167"/>
    </source>
</evidence>
<reference evidence="6 7" key="1">
    <citation type="journal article" date="2019" name="Int. J. Syst. Evol. Microbiol.">
        <title>Capsulimonas corticalis gen. nov., sp. nov., an aerobic capsulated bacterium, of a novel bacterial order, Capsulimonadales ord. nov., of the class Armatimonadia of the phylum Armatimonadetes.</title>
        <authorList>
            <person name="Li J."/>
            <person name="Kudo C."/>
            <person name="Tonouchi A."/>
        </authorList>
    </citation>
    <scope>NUCLEOTIDE SEQUENCE [LARGE SCALE GENOMIC DNA]</scope>
    <source>
        <strain evidence="6 7">AX-7</strain>
    </source>
</reference>
<dbReference type="EMBL" id="AP025739">
    <property type="protein sequence ID" value="BDI34493.1"/>
    <property type="molecule type" value="Genomic_DNA"/>
</dbReference>
<evidence type="ECO:0000256" key="4">
    <source>
        <dbReference type="ARBA" id="ARBA00023136"/>
    </source>
</evidence>
<dbReference type="NCBIfam" id="TIGR01352">
    <property type="entry name" value="tonB_Cterm"/>
    <property type="match status" value="1"/>
</dbReference>
<dbReference type="SUPFAM" id="SSF74653">
    <property type="entry name" value="TolA/TonB C-terminal domain"/>
    <property type="match status" value="1"/>
</dbReference>
<dbReference type="AlphaFoldDB" id="A0A402CR83"/>
<evidence type="ECO:0000313" key="6">
    <source>
        <dbReference type="EMBL" id="BDI34493.1"/>
    </source>
</evidence>
<evidence type="ECO:0000256" key="5">
    <source>
        <dbReference type="SAM" id="MobiDB-lite"/>
    </source>
</evidence>
<accession>A0A402CR83</accession>
<feature type="compositionally biased region" description="Pro residues" evidence="5">
    <location>
        <begin position="134"/>
        <end position="172"/>
    </location>
</feature>
<dbReference type="KEGG" id="ccot:CCAX7_65440"/>
<gene>
    <name evidence="6" type="ORF">CCAX7_65440</name>
</gene>
<dbReference type="PROSITE" id="PS52015">
    <property type="entry name" value="TONB_CTD"/>
    <property type="match status" value="1"/>
</dbReference>
<dbReference type="GO" id="GO:0055085">
    <property type="term" value="P:transmembrane transport"/>
    <property type="evidence" value="ECO:0007669"/>
    <property type="project" value="InterPro"/>
</dbReference>
<dbReference type="Pfam" id="PF03544">
    <property type="entry name" value="TonB_C"/>
    <property type="match status" value="1"/>
</dbReference>
<proteinExistence type="predicted"/>
<evidence type="ECO:0000313" key="7">
    <source>
        <dbReference type="Proteomes" id="UP000287394"/>
    </source>
</evidence>
<feature type="region of interest" description="Disordered" evidence="5">
    <location>
        <begin position="101"/>
        <end position="175"/>
    </location>
</feature>
<protein>
    <submittedName>
        <fullName evidence="6">Uncharacterized protein</fullName>
    </submittedName>
</protein>
<feature type="compositionally biased region" description="Polar residues" evidence="5">
    <location>
        <begin position="112"/>
        <end position="126"/>
    </location>
</feature>
<dbReference type="InterPro" id="IPR006260">
    <property type="entry name" value="TonB/TolA_C"/>
</dbReference>
<dbReference type="Proteomes" id="UP000287394">
    <property type="component" value="Chromosome"/>
</dbReference>
<organism evidence="6 7">
    <name type="scientific">Capsulimonas corticalis</name>
    <dbReference type="NCBI Taxonomy" id="2219043"/>
    <lineage>
        <taxon>Bacteria</taxon>
        <taxon>Bacillati</taxon>
        <taxon>Armatimonadota</taxon>
        <taxon>Armatimonadia</taxon>
        <taxon>Capsulimonadales</taxon>
        <taxon>Capsulimonadaceae</taxon>
        <taxon>Capsulimonas</taxon>
    </lineage>
</organism>
<dbReference type="OrthoDB" id="1685233at2"/>
<keyword evidence="2" id="KW-0812">Transmembrane</keyword>
<keyword evidence="7" id="KW-1185">Reference proteome</keyword>
<evidence type="ECO:0000256" key="3">
    <source>
        <dbReference type="ARBA" id="ARBA00022989"/>
    </source>
</evidence>
<keyword evidence="4" id="KW-0472">Membrane</keyword>
<evidence type="ECO:0000256" key="2">
    <source>
        <dbReference type="ARBA" id="ARBA00022692"/>
    </source>
</evidence>
<dbReference type="GO" id="GO:0016020">
    <property type="term" value="C:membrane"/>
    <property type="evidence" value="ECO:0007669"/>
    <property type="project" value="UniProtKB-SubCell"/>
</dbReference>
<dbReference type="InterPro" id="IPR037682">
    <property type="entry name" value="TonB_C"/>
</dbReference>
<comment type="subcellular location">
    <subcellularLocation>
        <location evidence="1">Membrane</location>
        <topology evidence="1">Single-pass membrane protein</topology>
    </subcellularLocation>
</comment>
<keyword evidence="3" id="KW-1133">Transmembrane helix</keyword>